<protein>
    <recommendedName>
        <fullName evidence="6">Coilin</fullName>
    </recommendedName>
</protein>
<feature type="compositionally biased region" description="Polar residues" evidence="1">
    <location>
        <begin position="359"/>
        <end position="378"/>
    </location>
</feature>
<name>A0AAV2AA14_9ARAC</name>
<dbReference type="Proteomes" id="UP001497382">
    <property type="component" value="Unassembled WGS sequence"/>
</dbReference>
<dbReference type="GO" id="GO:0000387">
    <property type="term" value="P:spliceosomal snRNP assembly"/>
    <property type="evidence" value="ECO:0007669"/>
    <property type="project" value="TreeGrafter"/>
</dbReference>
<evidence type="ECO:0000259" key="3">
    <source>
        <dbReference type="Pfam" id="PF23086"/>
    </source>
</evidence>
<feature type="region of interest" description="Disordered" evidence="1">
    <location>
        <begin position="641"/>
        <end position="661"/>
    </location>
</feature>
<dbReference type="PANTHER" id="PTHR15197:SF0">
    <property type="entry name" value="COILIN"/>
    <property type="match status" value="1"/>
</dbReference>
<evidence type="ECO:0000313" key="5">
    <source>
        <dbReference type="Proteomes" id="UP001497382"/>
    </source>
</evidence>
<dbReference type="InterPro" id="IPR024822">
    <property type="entry name" value="Coilin"/>
</dbReference>
<feature type="region of interest" description="Disordered" evidence="1">
    <location>
        <begin position="560"/>
        <end position="596"/>
    </location>
</feature>
<feature type="region of interest" description="Disordered" evidence="1">
    <location>
        <begin position="103"/>
        <end position="150"/>
    </location>
</feature>
<feature type="compositionally biased region" description="Basic residues" evidence="1">
    <location>
        <begin position="400"/>
        <end position="413"/>
    </location>
</feature>
<dbReference type="InterPro" id="IPR056398">
    <property type="entry name" value="Tudor_Coilin"/>
</dbReference>
<feature type="domain" description="Coilin N-terminal" evidence="2">
    <location>
        <begin position="20"/>
        <end position="143"/>
    </location>
</feature>
<feature type="compositionally biased region" description="Basic and acidic residues" evidence="1">
    <location>
        <begin position="585"/>
        <end position="596"/>
    </location>
</feature>
<dbReference type="EMBL" id="CAXIEN010000125">
    <property type="protein sequence ID" value="CAL1279829.1"/>
    <property type="molecule type" value="Genomic_DNA"/>
</dbReference>
<feature type="region of interest" description="Disordered" evidence="1">
    <location>
        <begin position="354"/>
        <end position="449"/>
    </location>
</feature>
<reference evidence="4 5" key="1">
    <citation type="submission" date="2024-04" db="EMBL/GenBank/DDBJ databases">
        <authorList>
            <person name="Rising A."/>
            <person name="Reimegard J."/>
            <person name="Sonavane S."/>
            <person name="Akerstrom W."/>
            <person name="Nylinder S."/>
            <person name="Hedman E."/>
            <person name="Kallberg Y."/>
        </authorList>
    </citation>
    <scope>NUCLEOTIDE SEQUENCE [LARGE SCALE GENOMIC DNA]</scope>
</reference>
<organism evidence="4 5">
    <name type="scientific">Larinioides sclopetarius</name>
    <dbReference type="NCBI Taxonomy" id="280406"/>
    <lineage>
        <taxon>Eukaryota</taxon>
        <taxon>Metazoa</taxon>
        <taxon>Ecdysozoa</taxon>
        <taxon>Arthropoda</taxon>
        <taxon>Chelicerata</taxon>
        <taxon>Arachnida</taxon>
        <taxon>Araneae</taxon>
        <taxon>Araneomorphae</taxon>
        <taxon>Entelegynae</taxon>
        <taxon>Araneoidea</taxon>
        <taxon>Araneidae</taxon>
        <taxon>Larinioides</taxon>
    </lineage>
</organism>
<proteinExistence type="predicted"/>
<gene>
    <name evidence="4" type="ORF">LARSCL_LOCUS10621</name>
</gene>
<evidence type="ECO:0000259" key="2">
    <source>
        <dbReference type="Pfam" id="PF15862"/>
    </source>
</evidence>
<feature type="compositionally biased region" description="Polar residues" evidence="1">
    <location>
        <begin position="421"/>
        <end position="449"/>
    </location>
</feature>
<dbReference type="Pfam" id="PF15862">
    <property type="entry name" value="Coilin_N"/>
    <property type="match status" value="1"/>
</dbReference>
<accession>A0AAV2AA14</accession>
<evidence type="ECO:0000256" key="1">
    <source>
        <dbReference type="SAM" id="MobiDB-lite"/>
    </source>
</evidence>
<comment type="caution">
    <text evidence="4">The sequence shown here is derived from an EMBL/GenBank/DDBJ whole genome shotgun (WGS) entry which is preliminary data.</text>
</comment>
<evidence type="ECO:0008006" key="6">
    <source>
        <dbReference type="Google" id="ProtNLM"/>
    </source>
</evidence>
<dbReference type="PANTHER" id="PTHR15197">
    <property type="entry name" value="COILIN P80"/>
    <property type="match status" value="1"/>
</dbReference>
<feature type="domain" description="Coilin tudor" evidence="3">
    <location>
        <begin position="679"/>
        <end position="731"/>
    </location>
</feature>
<dbReference type="GO" id="GO:0015030">
    <property type="term" value="C:Cajal body"/>
    <property type="evidence" value="ECO:0007669"/>
    <property type="project" value="TreeGrafter"/>
</dbReference>
<evidence type="ECO:0000313" key="4">
    <source>
        <dbReference type="EMBL" id="CAL1279829.1"/>
    </source>
</evidence>
<sequence>MAENSFRILLDFRELNFKFYKFVWMSISPRELVTIKDLKEAILKKFSFERTDLLLYLRDGLLPEDENISNILRENDNVRLFYTEPCNVQGHSRTDLNASRTFNYEGVEESSNADQVKSPMKRKEHSDSSEDNNEQIESNKKRKHSFSNGTYLFKNNSTPENPVLISATSGDIETITNVDLNNFENSQSESCKIKKKLKYSHDISQNSLASENEIVLTTDSIPMSEKNQSKINFCKKKKKHKHSKDVSENEIAFHDDIVRMSEINETKSRLHKKKKKHKHSLGASKMDSMSESAVFFLDELIGSTRKLNDSLNTLETRNEVSELSESVFQTVIDDSEILKLAPISLSASSFSSGIGNSLKTSQESNQKISSEQNCSKYVSDSKPISKMDENNLSPGQGNNCKKKKRKRHRKKKSLLIDPQVDVSNDYNLDMTSPQKNGNSDSLFQTPENSLSNKEMSVYSKSDAFYFKRKEPFGSYLPSTSTPFSQSHVTSPRKNVLSKMPSSSIASQDKSCPISLNTVLPAIQKTMDENYLSACSSPCSVTMNKNTTVPNQNFQEKNLSTRIKNSDKSVDSEGTGKAVNSQTDELETRSVEPEVKEGKNGEFENIYKDEMPSCEVIGKNENYLSASSSSYSDIKNKNVKIPNHNFHENSSSTKIDNSDKSTDSFSNIRIKSRFLDPSFSYKGCPPLNSCPLVGTRIAYKMLELDASYSPVVSNYKEGIVKAVNPQTDALEIDLIEPEVKEGRIGKFENVYKDELPTCEVVRKVTLSWSSLIDPVRVVY</sequence>
<dbReference type="GO" id="GO:0030619">
    <property type="term" value="F:U1 snRNA binding"/>
    <property type="evidence" value="ECO:0007669"/>
    <property type="project" value="TreeGrafter"/>
</dbReference>
<dbReference type="GO" id="GO:0030620">
    <property type="term" value="F:U2 snRNA binding"/>
    <property type="evidence" value="ECO:0007669"/>
    <property type="project" value="TreeGrafter"/>
</dbReference>
<dbReference type="Pfam" id="PF23086">
    <property type="entry name" value="Tudor_Coilin"/>
    <property type="match status" value="1"/>
</dbReference>
<dbReference type="InterPro" id="IPR031722">
    <property type="entry name" value="Coilin_N"/>
</dbReference>
<dbReference type="AlphaFoldDB" id="A0AAV2AA14"/>
<feature type="compositionally biased region" description="Polar residues" evidence="1">
    <location>
        <begin position="390"/>
        <end position="399"/>
    </location>
</feature>
<keyword evidence="5" id="KW-1185">Reference proteome</keyword>